<dbReference type="InterPro" id="IPR036866">
    <property type="entry name" value="RibonucZ/Hydroxyglut_hydro"/>
</dbReference>
<dbReference type="KEGG" id="dho:Dia5BBH33_11130"/>
<reference evidence="5" key="1">
    <citation type="submission" date="2019-05" db="EMBL/GenBank/DDBJ databases">
        <title>Complete genome sequencing of Dialister sp. strain 5BBH33.</title>
        <authorList>
            <person name="Sakamoto M."/>
            <person name="Murakami T."/>
            <person name="Mori H."/>
        </authorList>
    </citation>
    <scope>NUCLEOTIDE SEQUENCE [LARGE SCALE GENOMIC DNA]</scope>
    <source>
        <strain evidence="5">5BBH33</strain>
    </source>
</reference>
<evidence type="ECO:0000313" key="4">
    <source>
        <dbReference type="EMBL" id="BBK25178.1"/>
    </source>
</evidence>
<dbReference type="EMBL" id="AP019697">
    <property type="protein sequence ID" value="BBK25178.1"/>
    <property type="molecule type" value="Genomic_DNA"/>
</dbReference>
<dbReference type="Proteomes" id="UP000320585">
    <property type="component" value="Chromosome"/>
</dbReference>
<dbReference type="SUPFAM" id="SSF56281">
    <property type="entry name" value="Metallo-hydrolase/oxidoreductase"/>
    <property type="match status" value="1"/>
</dbReference>
<dbReference type="PANTHER" id="PTHR43546:SF3">
    <property type="entry name" value="UPF0173 METAL-DEPENDENT HYDROLASE MJ1163"/>
    <property type="match status" value="1"/>
</dbReference>
<comment type="similarity">
    <text evidence="2">Belongs to the UPF0173 family.</text>
</comment>
<name>A0A8D5A1F9_9FIRM</name>
<accession>A0A8D5A1F9</accession>
<dbReference type="GeneID" id="92716328"/>
<evidence type="ECO:0000259" key="3">
    <source>
        <dbReference type="SMART" id="SM00849"/>
    </source>
</evidence>
<protein>
    <recommendedName>
        <fullName evidence="2">UPF0173 metal-dependent hydrolase Dia5BBH33_11130</fullName>
    </recommendedName>
</protein>
<dbReference type="AlphaFoldDB" id="A0A8D5A1F9"/>
<dbReference type="NCBIfam" id="NF001911">
    <property type="entry name" value="PRK00685.1"/>
    <property type="match status" value="1"/>
</dbReference>
<evidence type="ECO:0000256" key="2">
    <source>
        <dbReference type="HAMAP-Rule" id="MF_00457"/>
    </source>
</evidence>
<dbReference type="Gene3D" id="3.60.15.10">
    <property type="entry name" value="Ribonuclease Z/Hydroxyacylglutathione hydrolase-like"/>
    <property type="match status" value="1"/>
</dbReference>
<gene>
    <name evidence="4" type="ORF">Dia5BBH33_11130</name>
</gene>
<organism evidence="4 5">
    <name type="scientific">Dialister hominis</name>
    <dbReference type="NCBI Taxonomy" id="2582419"/>
    <lineage>
        <taxon>Bacteria</taxon>
        <taxon>Bacillati</taxon>
        <taxon>Bacillota</taxon>
        <taxon>Negativicutes</taxon>
        <taxon>Veillonellales</taxon>
        <taxon>Veillonellaceae</taxon>
        <taxon>Dialister</taxon>
    </lineage>
</organism>
<dbReference type="RefSeq" id="WP_174182945.1">
    <property type="nucleotide sequence ID" value="NZ_AP019697.1"/>
</dbReference>
<dbReference type="InterPro" id="IPR022877">
    <property type="entry name" value="UPF0173"/>
</dbReference>
<feature type="domain" description="Metallo-beta-lactamase" evidence="3">
    <location>
        <begin position="7"/>
        <end position="185"/>
    </location>
</feature>
<dbReference type="Pfam" id="PF13483">
    <property type="entry name" value="Lactamase_B_3"/>
    <property type="match status" value="1"/>
</dbReference>
<keyword evidence="5" id="KW-1185">Reference proteome</keyword>
<evidence type="ECO:0000313" key="5">
    <source>
        <dbReference type="Proteomes" id="UP000320585"/>
    </source>
</evidence>
<dbReference type="SMART" id="SM00849">
    <property type="entry name" value="Lactamase_B"/>
    <property type="match status" value="1"/>
</dbReference>
<evidence type="ECO:0000256" key="1">
    <source>
        <dbReference type="ARBA" id="ARBA00022801"/>
    </source>
</evidence>
<sequence>MEFTFYGHACFKIDTGKESLLFDPFLSGNSQAAVSADKVECDYILLSHAHGDHFGDADKIASRTGACVIAIPEVISLFSKNVSNFQPMNLGGSFKADFGKVKMVQAFHSCGAPGGTPCGFIIQFNNGKTVYYSGDTALFGDMKLFGELFDIDYAVLPIGDNYTMGPDDALIAAKFLKAKCVIPVHYSTWPVIEQNPADFKEEAQKQGIAVKIVKPGESLEP</sequence>
<dbReference type="InterPro" id="IPR050114">
    <property type="entry name" value="UPF0173_UPF0282_UlaG_hydrolase"/>
</dbReference>
<dbReference type="InterPro" id="IPR001279">
    <property type="entry name" value="Metallo-B-lactamas"/>
</dbReference>
<keyword evidence="1 2" id="KW-0378">Hydrolase</keyword>
<dbReference type="HAMAP" id="MF_00457">
    <property type="entry name" value="UPF0173"/>
    <property type="match status" value="1"/>
</dbReference>
<proteinExistence type="inferred from homology"/>
<dbReference type="PANTHER" id="PTHR43546">
    <property type="entry name" value="UPF0173 METAL-DEPENDENT HYDROLASE MJ1163-RELATED"/>
    <property type="match status" value="1"/>
</dbReference>
<dbReference type="GO" id="GO:0016787">
    <property type="term" value="F:hydrolase activity"/>
    <property type="evidence" value="ECO:0007669"/>
    <property type="project" value="UniProtKB-UniRule"/>
</dbReference>